<dbReference type="RefSeq" id="WP_377603855.1">
    <property type="nucleotide sequence ID" value="NZ_JBHUME010000008.1"/>
</dbReference>
<keyword evidence="4" id="KW-1185">Reference proteome</keyword>
<evidence type="ECO:0000259" key="2">
    <source>
        <dbReference type="Pfam" id="PF07670"/>
    </source>
</evidence>
<feature type="transmembrane region" description="Helical" evidence="1">
    <location>
        <begin position="44"/>
        <end position="68"/>
    </location>
</feature>
<feature type="transmembrane region" description="Helical" evidence="1">
    <location>
        <begin position="6"/>
        <end position="24"/>
    </location>
</feature>
<comment type="caution">
    <text evidence="3">The sequence shown here is derived from an EMBL/GenBank/DDBJ whole genome shotgun (WGS) entry which is preliminary data.</text>
</comment>
<feature type="transmembrane region" description="Helical" evidence="1">
    <location>
        <begin position="299"/>
        <end position="320"/>
    </location>
</feature>
<dbReference type="EMBL" id="JBHUME010000008">
    <property type="protein sequence ID" value="MFD2613767.1"/>
    <property type="molecule type" value="Genomic_DNA"/>
</dbReference>
<dbReference type="Pfam" id="PF07670">
    <property type="entry name" value="Gate"/>
    <property type="match status" value="1"/>
</dbReference>
<keyword evidence="1" id="KW-0472">Membrane</keyword>
<protein>
    <submittedName>
        <fullName evidence="3">Sporulation integral membrane protein YlbJ</fullName>
    </submittedName>
</protein>
<dbReference type="NCBIfam" id="TIGR02871">
    <property type="entry name" value="spore_ylbJ"/>
    <property type="match status" value="1"/>
</dbReference>
<evidence type="ECO:0000256" key="1">
    <source>
        <dbReference type="SAM" id="Phobius"/>
    </source>
</evidence>
<name>A0ABW5PIB8_9BACL</name>
<feature type="transmembrane region" description="Helical" evidence="1">
    <location>
        <begin position="223"/>
        <end position="251"/>
    </location>
</feature>
<dbReference type="InterPro" id="IPR011642">
    <property type="entry name" value="Gate_dom"/>
</dbReference>
<reference evidence="4" key="1">
    <citation type="journal article" date="2019" name="Int. J. Syst. Evol. Microbiol.">
        <title>The Global Catalogue of Microorganisms (GCM) 10K type strain sequencing project: providing services to taxonomists for standard genome sequencing and annotation.</title>
        <authorList>
            <consortium name="The Broad Institute Genomics Platform"/>
            <consortium name="The Broad Institute Genome Sequencing Center for Infectious Disease"/>
            <person name="Wu L."/>
            <person name="Ma J."/>
        </authorList>
    </citation>
    <scope>NUCLEOTIDE SEQUENCE [LARGE SCALE GENOMIC DNA]</scope>
    <source>
        <strain evidence="4">KCTC 3950</strain>
    </source>
</reference>
<feature type="transmembrane region" description="Helical" evidence="1">
    <location>
        <begin position="372"/>
        <end position="400"/>
    </location>
</feature>
<evidence type="ECO:0000313" key="4">
    <source>
        <dbReference type="Proteomes" id="UP001597541"/>
    </source>
</evidence>
<keyword evidence="1" id="KW-0812">Transmembrane</keyword>
<evidence type="ECO:0000313" key="3">
    <source>
        <dbReference type="EMBL" id="MFD2613767.1"/>
    </source>
</evidence>
<feature type="transmembrane region" description="Helical" evidence="1">
    <location>
        <begin position="332"/>
        <end position="352"/>
    </location>
</feature>
<feature type="domain" description="Nucleoside transporter/FeoB GTPase Gate" evidence="2">
    <location>
        <begin position="45"/>
        <end position="114"/>
    </location>
</feature>
<keyword evidence="1" id="KW-1133">Transmembrane helix</keyword>
<dbReference type="InterPro" id="IPR014226">
    <property type="entry name" value="Spore_IM_YlbJ"/>
</dbReference>
<gene>
    <name evidence="3" type="primary">ylbJ</name>
    <name evidence="3" type="ORF">ACFSUF_15145</name>
</gene>
<proteinExistence type="predicted"/>
<feature type="transmembrane region" description="Helical" evidence="1">
    <location>
        <begin position="80"/>
        <end position="101"/>
    </location>
</feature>
<accession>A0ABW5PIB8</accession>
<dbReference type="Proteomes" id="UP001597541">
    <property type="component" value="Unassembled WGS sequence"/>
</dbReference>
<organism evidence="3 4">
    <name type="scientific">Paenibacillus gansuensis</name>
    <dbReference type="NCBI Taxonomy" id="306542"/>
    <lineage>
        <taxon>Bacteria</taxon>
        <taxon>Bacillati</taxon>
        <taxon>Bacillota</taxon>
        <taxon>Bacilli</taxon>
        <taxon>Bacillales</taxon>
        <taxon>Paenibacillaceae</taxon>
        <taxon>Paenibacillus</taxon>
    </lineage>
</organism>
<sequence>MRIPNIWTSILVSAGAFLLAVLLLKYPAQGLESALRGISIWWDILFPALLPFFVISELLIGFGIVHFAGTLFDPLMRPLFRVPGIGGFIMAMGFASGYPVGARLTAQLWEQKLVTREEGERLVAFTTSSDPIFLIGAVSVGFFHDAGLAVILAITHYGTSILVGLLMRYHGRGAVPTPLLSVEPGKKGSLLVRSFQAMHKARLIDGRPTGTLLQQAVITSLRLSFVVGGLVVFFSVVIELFTLAGIMNGFYASVQSALSLFHVPPAVSQSLVNGFFEVTLGAKSAGGAGQDIPLVYKTAAAAFVLSWGGLSVHAQIVSLVQHTGMRYYPFFLARFIHAVLAMAATILLWNPLQPLRVWLVNESPVFMNDVQTSAAFASGIASSGTIFAAVIGLLALLAFLRSMANVFVRNLTKW</sequence>